<dbReference type="EMBL" id="DS989872">
    <property type="protein sequence ID" value="EDX71461.1"/>
    <property type="molecule type" value="Genomic_DNA"/>
</dbReference>
<dbReference type="Proteomes" id="UP000003835">
    <property type="component" value="Unassembled WGS sequence"/>
</dbReference>
<dbReference type="AlphaFoldDB" id="B4W2Y2"/>
<evidence type="ECO:0000313" key="1">
    <source>
        <dbReference type="EMBL" id="EDX71461.1"/>
    </source>
</evidence>
<dbReference type="HOGENOM" id="CLU_3182423_0_0_3"/>
<dbReference type="RefSeq" id="WP_006105627.1">
    <property type="nucleotide sequence ID" value="NZ_DS989872.1"/>
</dbReference>
<name>B4W2Y2_9CYAN</name>
<sequence length="46" mass="5648">MHRFNQVNANSRNLQGIKSWYWRSVLNASEKKLLFYIIRLKIKLIR</sequence>
<proteinExistence type="predicted"/>
<keyword evidence="2" id="KW-1185">Reference proteome</keyword>
<protein>
    <submittedName>
        <fullName evidence="1">Uncharacterized protein</fullName>
    </submittedName>
</protein>
<evidence type="ECO:0000313" key="2">
    <source>
        <dbReference type="Proteomes" id="UP000003835"/>
    </source>
</evidence>
<organism evidence="1 2">
    <name type="scientific">Coleofasciculus chthonoplastes PCC 7420</name>
    <dbReference type="NCBI Taxonomy" id="118168"/>
    <lineage>
        <taxon>Bacteria</taxon>
        <taxon>Bacillati</taxon>
        <taxon>Cyanobacteriota</taxon>
        <taxon>Cyanophyceae</taxon>
        <taxon>Coleofasciculales</taxon>
        <taxon>Coleofasciculaceae</taxon>
        <taxon>Coleofasciculus</taxon>
    </lineage>
</organism>
<accession>B4W2Y2</accession>
<gene>
    <name evidence="1" type="ORF">MC7420_27</name>
</gene>
<reference evidence="1 2" key="1">
    <citation type="submission" date="2008-07" db="EMBL/GenBank/DDBJ databases">
        <authorList>
            <person name="Tandeau de Marsac N."/>
            <person name="Ferriera S."/>
            <person name="Johnson J."/>
            <person name="Kravitz S."/>
            <person name="Beeson K."/>
            <person name="Sutton G."/>
            <person name="Rogers Y.-H."/>
            <person name="Friedman R."/>
            <person name="Frazier M."/>
            <person name="Venter J.C."/>
        </authorList>
    </citation>
    <scope>NUCLEOTIDE SEQUENCE [LARGE SCALE GENOMIC DNA]</scope>
    <source>
        <strain evidence="1 2">PCC 7420</strain>
    </source>
</reference>